<gene>
    <name evidence="1" type="ORF">Plil01_001320700</name>
</gene>
<dbReference type="InterPro" id="IPR002885">
    <property type="entry name" value="PPR_rpt"/>
</dbReference>
<dbReference type="Gene3D" id="1.25.40.10">
    <property type="entry name" value="Tetratricopeptide repeat domain"/>
    <property type="match status" value="6"/>
</dbReference>
<organism evidence="1 2">
    <name type="scientific">Phytophthora lilii</name>
    <dbReference type="NCBI Taxonomy" id="2077276"/>
    <lineage>
        <taxon>Eukaryota</taxon>
        <taxon>Sar</taxon>
        <taxon>Stramenopiles</taxon>
        <taxon>Oomycota</taxon>
        <taxon>Peronosporomycetes</taxon>
        <taxon>Peronosporales</taxon>
        <taxon>Peronosporaceae</taxon>
        <taxon>Phytophthora</taxon>
    </lineage>
</organism>
<dbReference type="InterPro" id="IPR011990">
    <property type="entry name" value="TPR-like_helical_dom_sf"/>
</dbReference>
<sequence>MSYAKQKRVDDCIGLLRYCQEEYLVTETSARVAAFRTLCDAAEFAPALQLFESLSKDRIEMKPWMVGRALVAATEVNRPQVVTGIFRQLVATNCNVQGGAVHDMVKEVRESAATLDEFALRSVAIFADRTGNAELALEVLDIMKVEGVDVTMDVYTSVLMACGKGKRWQEVVKVYDEMPGKQRERLYNEVLSFVIRAHTRSETEELIQRGLDIFKKRTTRKWRTYTCDAALEALLETRQFSELLALAEDMTQHNVAYSSLTYKVLTLAYIESGCDEKAKQLLLTHGAKMDDGGADCYRQLAAFYANVRGDPAMASQLYVDMIQIGIQLDRSDWLAALEFSSELPDQAVYWCLRSQLEHEGAYLQAKIPSRLLVPAPDKLHEQNISLPDESNPINCEPPHAIVDGELYLERLRGKWNSGDVELTEKEASALLDNFTQHSQVDECIQLLRYCSNQSWTLGHRSRRAAFRVLSDAYKFEPALQVFESLVKEKSKLAPWVFGRALDAATKLEQKDLVLDIFRRLVRDGHPNDSIKVKGCEYGVYSMVRGIRDQGVQLSTTALRSIAIFANRSDDLQLALEVLSLMQSQGLKVTMDVYGSVINAYGSREQWNDVMRLYSSMPEDMHSKLSSVSLSWVMTAGQKLEAGSGKLKPPTCAMSKEKKKNSLATEVSSVSLARKSLDDIRRHDGKGLTNNVASALLATMASNRRVFDCVDMLTYFETQRVQPKPFARLAAFVTFCETGELEHAVQVFETLLEEKHVLEPWAYGRAMFAVFKLNRHELFATMFRRMIGGNSNTINFTESENAQEMLHDVFEHGVNVPEFVLRSLASFAKHACDADLALHILSIMQNGGMDVSSEEFGAVFESCGKSKRWSDVIQVFHNMPESLCPQLKSSSLGWLIKAHTQSGEEELVLQILDLYENHGSKWSKFACNTALEALLQTRQFDDMLTLANDMAQHDIKWDSFTYTLVATAYIRNGSIDRATEFLRGNAKRMTNVSASCYRELIETYANTRGDYRKACQLSLEMMQNNCRVELSDWHGALTLALELPERDMYWRFRKLLWIRDSSSQYRIPSQLMIAKREDPQAQELPLQTKDESILQQAPLVSADVSLALEIFHDISSAGGMGLTSNVAAKLLTTMVNYKRFDDCMMMLEYFKHQQLLPKRFSRSFAFSELCDAKQYDKALQVFDTLLGETTTLNDWLYVKALTAGVQMKNAAVVSYIVKQMKECNVKLSAKEYGRITKSFRGDAQRGPTLEILETLRS</sequence>
<dbReference type="NCBIfam" id="TIGR00756">
    <property type="entry name" value="PPR"/>
    <property type="match status" value="1"/>
</dbReference>
<name>A0A9W6UEH7_9STRA</name>
<evidence type="ECO:0000313" key="2">
    <source>
        <dbReference type="Proteomes" id="UP001165083"/>
    </source>
</evidence>
<dbReference type="Pfam" id="PF13812">
    <property type="entry name" value="PPR_3"/>
    <property type="match status" value="1"/>
</dbReference>
<protein>
    <submittedName>
        <fullName evidence="1">Unnamed protein product</fullName>
    </submittedName>
</protein>
<dbReference type="EMBL" id="BSXW01000869">
    <property type="protein sequence ID" value="GMF30888.1"/>
    <property type="molecule type" value="Genomic_DNA"/>
</dbReference>
<evidence type="ECO:0000313" key="1">
    <source>
        <dbReference type="EMBL" id="GMF30888.1"/>
    </source>
</evidence>
<dbReference type="OrthoDB" id="185373at2759"/>
<dbReference type="PANTHER" id="PTHR47930:SF2">
    <property type="entry name" value="PENTATRICOPEPTIDE REPEAT PROTEIN (AFU_ORTHOLOGUE AFUA_8G04250)"/>
    <property type="match status" value="1"/>
</dbReference>
<keyword evidence="2" id="KW-1185">Reference proteome</keyword>
<accession>A0A9W6UEH7</accession>
<comment type="caution">
    <text evidence="1">The sequence shown here is derived from an EMBL/GenBank/DDBJ whole genome shotgun (WGS) entry which is preliminary data.</text>
</comment>
<dbReference type="AlphaFoldDB" id="A0A9W6UEH7"/>
<reference evidence="1" key="1">
    <citation type="submission" date="2023-04" db="EMBL/GenBank/DDBJ databases">
        <title>Phytophthora lilii NBRC 32176.</title>
        <authorList>
            <person name="Ichikawa N."/>
            <person name="Sato H."/>
            <person name="Tonouchi N."/>
        </authorList>
    </citation>
    <scope>NUCLEOTIDE SEQUENCE</scope>
    <source>
        <strain evidence="1">NBRC 32176</strain>
    </source>
</reference>
<dbReference type="Pfam" id="PF01535">
    <property type="entry name" value="PPR"/>
    <property type="match status" value="1"/>
</dbReference>
<proteinExistence type="predicted"/>
<dbReference type="Proteomes" id="UP001165083">
    <property type="component" value="Unassembled WGS sequence"/>
</dbReference>
<dbReference type="PANTHER" id="PTHR47930">
    <property type="entry name" value="YALI0C12947P"/>
    <property type="match status" value="1"/>
</dbReference>